<dbReference type="AlphaFoldDB" id="A0A5B7CYD1"/>
<dbReference type="EMBL" id="VSRR010000374">
    <property type="protein sequence ID" value="MPC14732.1"/>
    <property type="molecule type" value="Genomic_DNA"/>
</dbReference>
<reference evidence="1 2" key="1">
    <citation type="submission" date="2019-05" db="EMBL/GenBank/DDBJ databases">
        <title>Another draft genome of Portunus trituberculatus and its Hox gene families provides insights of decapod evolution.</title>
        <authorList>
            <person name="Jeong J.-H."/>
            <person name="Song I."/>
            <person name="Kim S."/>
            <person name="Choi T."/>
            <person name="Kim D."/>
            <person name="Ryu S."/>
            <person name="Kim W."/>
        </authorList>
    </citation>
    <scope>NUCLEOTIDE SEQUENCE [LARGE SCALE GENOMIC DNA]</scope>
    <source>
        <tissue evidence="1">Muscle</tissue>
    </source>
</reference>
<organism evidence="1 2">
    <name type="scientific">Portunus trituberculatus</name>
    <name type="common">Swimming crab</name>
    <name type="synonym">Neptunus trituberculatus</name>
    <dbReference type="NCBI Taxonomy" id="210409"/>
    <lineage>
        <taxon>Eukaryota</taxon>
        <taxon>Metazoa</taxon>
        <taxon>Ecdysozoa</taxon>
        <taxon>Arthropoda</taxon>
        <taxon>Crustacea</taxon>
        <taxon>Multicrustacea</taxon>
        <taxon>Malacostraca</taxon>
        <taxon>Eumalacostraca</taxon>
        <taxon>Eucarida</taxon>
        <taxon>Decapoda</taxon>
        <taxon>Pleocyemata</taxon>
        <taxon>Brachyura</taxon>
        <taxon>Eubrachyura</taxon>
        <taxon>Portunoidea</taxon>
        <taxon>Portunidae</taxon>
        <taxon>Portuninae</taxon>
        <taxon>Portunus</taxon>
    </lineage>
</organism>
<gene>
    <name evidence="1" type="ORF">E2C01_007503</name>
</gene>
<evidence type="ECO:0000313" key="1">
    <source>
        <dbReference type="EMBL" id="MPC14732.1"/>
    </source>
</evidence>
<evidence type="ECO:0000313" key="2">
    <source>
        <dbReference type="Proteomes" id="UP000324222"/>
    </source>
</evidence>
<dbReference type="Proteomes" id="UP000324222">
    <property type="component" value="Unassembled WGS sequence"/>
</dbReference>
<proteinExistence type="predicted"/>
<name>A0A5B7CYD1_PORTR</name>
<protein>
    <submittedName>
        <fullName evidence="1">Uncharacterized protein</fullName>
    </submittedName>
</protein>
<comment type="caution">
    <text evidence="1">The sequence shown here is derived from an EMBL/GenBank/DDBJ whole genome shotgun (WGS) entry which is preliminary data.</text>
</comment>
<sequence>MSITPIKFPESNIRIVFSALLLKSITASPRYTQGSDQHLATPRAHINTPPHSRLKITTPAPSLLQHLPCISIFII</sequence>
<keyword evidence="2" id="KW-1185">Reference proteome</keyword>
<accession>A0A5B7CYD1</accession>